<dbReference type="InterPro" id="IPR002711">
    <property type="entry name" value="HNH"/>
</dbReference>
<keyword evidence="3" id="KW-1185">Reference proteome</keyword>
<reference evidence="2 3" key="1">
    <citation type="submission" date="2017-10" db="EMBL/GenBank/DDBJ databases">
        <title>Draft genome of Longibacter Salinarum.</title>
        <authorList>
            <person name="Goh K.M."/>
            <person name="Shamsir M.S."/>
            <person name="Lim S.W."/>
        </authorList>
    </citation>
    <scope>NUCLEOTIDE SEQUENCE [LARGE SCALE GENOMIC DNA]</scope>
    <source>
        <strain evidence="2 3">KCTC 52045</strain>
    </source>
</reference>
<dbReference type="Gene3D" id="1.10.30.50">
    <property type="match status" value="1"/>
</dbReference>
<feature type="domain" description="HNH nuclease" evidence="1">
    <location>
        <begin position="71"/>
        <end position="121"/>
    </location>
</feature>
<dbReference type="CDD" id="cd00085">
    <property type="entry name" value="HNHc"/>
    <property type="match status" value="1"/>
</dbReference>
<dbReference type="PANTHER" id="PTHR33877">
    <property type="entry name" value="SLL1193 PROTEIN"/>
    <property type="match status" value="1"/>
</dbReference>
<dbReference type="SMART" id="SM00507">
    <property type="entry name" value="HNHc"/>
    <property type="match status" value="1"/>
</dbReference>
<keyword evidence="2" id="KW-0540">Nuclease</keyword>
<keyword evidence="2" id="KW-0378">Hydrolase</keyword>
<dbReference type="GO" id="GO:0008270">
    <property type="term" value="F:zinc ion binding"/>
    <property type="evidence" value="ECO:0007669"/>
    <property type="project" value="InterPro"/>
</dbReference>
<gene>
    <name evidence="2" type="ORF">CRI94_08120</name>
</gene>
<accession>A0A2A8CZD9</accession>
<dbReference type="RefSeq" id="WP_098075169.1">
    <property type="nucleotide sequence ID" value="NZ_PDEQ01000003.1"/>
</dbReference>
<proteinExistence type="predicted"/>
<sequence>MTGHVLVLNQDYSALTVCSVQRAVILMHLQKVHLVEAVPDQYIRSPNLRYPSPSIVRLKQYASVPYKRVMLSRKNIIKRDRSTCQYCGSRDDLTIDHVLPKSRGGRDTWENLVTACVSCNNAKGDRTPEEVGMELDRDPFRPSYVMFIRDFVGSVDDTWKPYLFLS</sequence>
<dbReference type="Pfam" id="PF01844">
    <property type="entry name" value="HNH"/>
    <property type="match status" value="1"/>
</dbReference>
<dbReference type="EMBL" id="PDEQ01000003">
    <property type="protein sequence ID" value="PEN14006.1"/>
    <property type="molecule type" value="Genomic_DNA"/>
</dbReference>
<comment type="caution">
    <text evidence="2">The sequence shown here is derived from an EMBL/GenBank/DDBJ whole genome shotgun (WGS) entry which is preliminary data.</text>
</comment>
<evidence type="ECO:0000313" key="3">
    <source>
        <dbReference type="Proteomes" id="UP000220102"/>
    </source>
</evidence>
<evidence type="ECO:0000313" key="2">
    <source>
        <dbReference type="EMBL" id="PEN14006.1"/>
    </source>
</evidence>
<dbReference type="PANTHER" id="PTHR33877:SF2">
    <property type="entry name" value="OS07G0170200 PROTEIN"/>
    <property type="match status" value="1"/>
</dbReference>
<dbReference type="InterPro" id="IPR052892">
    <property type="entry name" value="NA-targeting_endonuclease"/>
</dbReference>
<evidence type="ECO:0000259" key="1">
    <source>
        <dbReference type="SMART" id="SM00507"/>
    </source>
</evidence>
<dbReference type="GO" id="GO:0004519">
    <property type="term" value="F:endonuclease activity"/>
    <property type="evidence" value="ECO:0007669"/>
    <property type="project" value="UniProtKB-KW"/>
</dbReference>
<dbReference type="OrthoDB" id="9802901at2"/>
<dbReference type="AlphaFoldDB" id="A0A2A8CZD9"/>
<organism evidence="2 3">
    <name type="scientific">Longibacter salinarum</name>
    <dbReference type="NCBI Taxonomy" id="1850348"/>
    <lineage>
        <taxon>Bacteria</taxon>
        <taxon>Pseudomonadati</taxon>
        <taxon>Rhodothermota</taxon>
        <taxon>Rhodothermia</taxon>
        <taxon>Rhodothermales</taxon>
        <taxon>Salisaetaceae</taxon>
        <taxon>Longibacter</taxon>
    </lineage>
</organism>
<name>A0A2A8CZD9_9BACT</name>
<dbReference type="Proteomes" id="UP000220102">
    <property type="component" value="Unassembled WGS sequence"/>
</dbReference>
<dbReference type="GO" id="GO:0003676">
    <property type="term" value="F:nucleic acid binding"/>
    <property type="evidence" value="ECO:0007669"/>
    <property type="project" value="InterPro"/>
</dbReference>
<protein>
    <submittedName>
        <fullName evidence="2">HNH endonuclease</fullName>
    </submittedName>
</protein>
<dbReference type="InterPro" id="IPR003615">
    <property type="entry name" value="HNH_nuc"/>
</dbReference>
<keyword evidence="2" id="KW-0255">Endonuclease</keyword>